<keyword evidence="2" id="KW-1185">Reference proteome</keyword>
<evidence type="ECO:0000313" key="2">
    <source>
        <dbReference type="Proteomes" id="UP000678393"/>
    </source>
</evidence>
<dbReference type="Proteomes" id="UP000678393">
    <property type="component" value="Unassembled WGS sequence"/>
</dbReference>
<evidence type="ECO:0000313" key="1">
    <source>
        <dbReference type="EMBL" id="CAG5118725.1"/>
    </source>
</evidence>
<name>A0A8S3YT64_9EUPU</name>
<dbReference type="PANTHER" id="PTHR10285">
    <property type="entry name" value="URIDINE KINASE"/>
    <property type="match status" value="1"/>
</dbReference>
<accession>A0A8S3YT64</accession>
<dbReference type="SUPFAM" id="SSF52540">
    <property type="entry name" value="P-loop containing nucleoside triphosphate hydrolases"/>
    <property type="match status" value="1"/>
</dbReference>
<dbReference type="Gene3D" id="3.40.50.300">
    <property type="entry name" value="P-loop containing nucleotide triphosphate hydrolases"/>
    <property type="match status" value="1"/>
</dbReference>
<dbReference type="InterPro" id="IPR027417">
    <property type="entry name" value="P-loop_NTPase"/>
</dbReference>
<dbReference type="OrthoDB" id="10041966at2759"/>
<proteinExistence type="predicted"/>
<dbReference type="AlphaFoldDB" id="A0A8S3YT64"/>
<sequence>MTGRKYLVVGIGGATNSGKSSVSSKLCKLLPHAEWMRQDDYFLAPDDPNVETLNGYQNWDTLSALEMDRMVSDVEEWILRQQNNVEPAVLIVEGFLILNHRKLAALLEKQFFFTITKEVCEERRKHRTYNPPDTPGYFDNIVWPSYLKHLDDLKSQADIEYIDGCADLATITQVVFEKIEAVLHR</sequence>
<reference evidence="1" key="1">
    <citation type="submission" date="2021-04" db="EMBL/GenBank/DDBJ databases">
        <authorList>
            <consortium name="Molecular Ecology Group"/>
        </authorList>
    </citation>
    <scope>NUCLEOTIDE SEQUENCE</scope>
</reference>
<evidence type="ECO:0008006" key="3">
    <source>
        <dbReference type="Google" id="ProtNLM"/>
    </source>
</evidence>
<dbReference type="EMBL" id="CAJHNH020000597">
    <property type="protein sequence ID" value="CAG5118725.1"/>
    <property type="molecule type" value="Genomic_DNA"/>
</dbReference>
<gene>
    <name evidence="1" type="ORF">CUNI_LOCUS4283</name>
</gene>
<organism evidence="1 2">
    <name type="scientific">Candidula unifasciata</name>
    <dbReference type="NCBI Taxonomy" id="100452"/>
    <lineage>
        <taxon>Eukaryota</taxon>
        <taxon>Metazoa</taxon>
        <taxon>Spiralia</taxon>
        <taxon>Lophotrochozoa</taxon>
        <taxon>Mollusca</taxon>
        <taxon>Gastropoda</taxon>
        <taxon>Heterobranchia</taxon>
        <taxon>Euthyneura</taxon>
        <taxon>Panpulmonata</taxon>
        <taxon>Eupulmonata</taxon>
        <taxon>Stylommatophora</taxon>
        <taxon>Helicina</taxon>
        <taxon>Helicoidea</taxon>
        <taxon>Geomitridae</taxon>
        <taxon>Candidula</taxon>
    </lineage>
</organism>
<protein>
    <recommendedName>
        <fullName evidence="3">Nicotinamide riboside kinase 2</fullName>
    </recommendedName>
</protein>
<comment type="caution">
    <text evidence="1">The sequence shown here is derived from an EMBL/GenBank/DDBJ whole genome shotgun (WGS) entry which is preliminary data.</text>
</comment>